<sequence>MRLLQQRQLQKVHIQEISCSQQQQQQQSLLEADDEQQQQDEDEANFTLEEVCSWYPVVQASLKLTQRVNLPADVAGRQPDAPGFFSVLTRTPGMFRLPRSSVTWHMVPSPSKAVQPRSLARLNLHCLKWFPTSGKGRRPPPVTSCARALRFLGWWSAPCYAAQVQVAASAGGFCICSFGGFCICSFGSWRRCRHRFDFTGRAAQGCIECRWWSSLTYPSLWSFLS</sequence>
<protein>
    <submittedName>
        <fullName evidence="1">Uncharacterized protein</fullName>
    </submittedName>
</protein>
<keyword evidence="2" id="KW-1185">Reference proteome</keyword>
<reference evidence="1 2" key="1">
    <citation type="submission" date="2023-05" db="EMBL/GenBank/DDBJ databases">
        <title>A 100% complete, gapless, phased diploid assembly of the Scenedesmus obliquus UTEX 3031 genome.</title>
        <authorList>
            <person name="Biondi T.C."/>
            <person name="Hanschen E.R."/>
            <person name="Kwon T."/>
            <person name="Eng W."/>
            <person name="Kruse C.P.S."/>
            <person name="Koehler S.I."/>
            <person name="Kunde Y."/>
            <person name="Gleasner C.D."/>
            <person name="You Mak K.T."/>
            <person name="Polle J."/>
            <person name="Hovde B.T."/>
            <person name="Starkenburg S.R."/>
        </authorList>
    </citation>
    <scope>NUCLEOTIDE SEQUENCE [LARGE SCALE GENOMIC DNA]</scope>
    <source>
        <strain evidence="1 2">DOE0152z</strain>
    </source>
</reference>
<accession>A0ABY8U367</accession>
<evidence type="ECO:0000313" key="1">
    <source>
        <dbReference type="EMBL" id="WIA14386.1"/>
    </source>
</evidence>
<name>A0ABY8U367_TETOB</name>
<dbReference type="EMBL" id="CP126212">
    <property type="protein sequence ID" value="WIA14386.1"/>
    <property type="molecule type" value="Genomic_DNA"/>
</dbReference>
<organism evidence="1 2">
    <name type="scientific">Tetradesmus obliquus</name>
    <name type="common">Green alga</name>
    <name type="synonym">Acutodesmus obliquus</name>
    <dbReference type="NCBI Taxonomy" id="3088"/>
    <lineage>
        <taxon>Eukaryota</taxon>
        <taxon>Viridiplantae</taxon>
        <taxon>Chlorophyta</taxon>
        <taxon>core chlorophytes</taxon>
        <taxon>Chlorophyceae</taxon>
        <taxon>CS clade</taxon>
        <taxon>Sphaeropleales</taxon>
        <taxon>Scenedesmaceae</taxon>
        <taxon>Tetradesmus</taxon>
    </lineage>
</organism>
<evidence type="ECO:0000313" key="2">
    <source>
        <dbReference type="Proteomes" id="UP001244341"/>
    </source>
</evidence>
<proteinExistence type="predicted"/>
<dbReference type="Proteomes" id="UP001244341">
    <property type="component" value="Chromosome 5b"/>
</dbReference>
<gene>
    <name evidence="1" type="ORF">OEZ85_002914</name>
</gene>